<dbReference type="CDD" id="cd00075">
    <property type="entry name" value="HATPase"/>
    <property type="match status" value="1"/>
</dbReference>
<feature type="domain" description="Histidine kinase" evidence="11">
    <location>
        <begin position="265"/>
        <end position="500"/>
    </location>
</feature>
<proteinExistence type="predicted"/>
<dbReference type="InterPro" id="IPR003661">
    <property type="entry name" value="HisK_dim/P_dom"/>
</dbReference>
<evidence type="ECO:0000313" key="12">
    <source>
        <dbReference type="EMBL" id="GIQ62047.1"/>
    </source>
</evidence>
<dbReference type="Gene3D" id="3.30.565.10">
    <property type="entry name" value="Histidine kinase-like ATPase, C-terminal domain"/>
    <property type="match status" value="1"/>
</dbReference>
<keyword evidence="4" id="KW-0808">Transferase</keyword>
<dbReference type="Pfam" id="PF02518">
    <property type="entry name" value="HATPase_c"/>
    <property type="match status" value="1"/>
</dbReference>
<dbReference type="PROSITE" id="PS50109">
    <property type="entry name" value="HIS_KIN"/>
    <property type="match status" value="1"/>
</dbReference>
<evidence type="ECO:0000256" key="10">
    <source>
        <dbReference type="SAM" id="MobiDB-lite"/>
    </source>
</evidence>
<name>A0ABQ4N1K9_9BACL</name>
<keyword evidence="9" id="KW-0175">Coiled coil</keyword>
<evidence type="ECO:0000256" key="8">
    <source>
        <dbReference type="ARBA" id="ARBA00023012"/>
    </source>
</evidence>
<keyword evidence="13" id="KW-1185">Reference proteome</keyword>
<evidence type="ECO:0000256" key="2">
    <source>
        <dbReference type="ARBA" id="ARBA00012438"/>
    </source>
</evidence>
<dbReference type="SMART" id="SM00387">
    <property type="entry name" value="HATPase_c"/>
    <property type="match status" value="1"/>
</dbReference>
<dbReference type="EMBL" id="BOVJ01000018">
    <property type="protein sequence ID" value="GIQ62047.1"/>
    <property type="molecule type" value="Genomic_DNA"/>
</dbReference>
<feature type="region of interest" description="Disordered" evidence="10">
    <location>
        <begin position="189"/>
        <end position="225"/>
    </location>
</feature>
<gene>
    <name evidence="12" type="ORF">PACILC2_06150</name>
</gene>
<reference evidence="12 13" key="1">
    <citation type="submission" date="2021-04" db="EMBL/GenBank/DDBJ databases">
        <title>Draft genome sequence of Paenibacillus cisolokensis, LC2-13A.</title>
        <authorList>
            <person name="Uke A."/>
            <person name="Chhe C."/>
            <person name="Baramee S."/>
            <person name="Kosugi A."/>
        </authorList>
    </citation>
    <scope>NUCLEOTIDE SEQUENCE [LARGE SCALE GENOMIC DNA]</scope>
    <source>
        <strain evidence="12 13">LC2-13A</strain>
    </source>
</reference>
<dbReference type="EC" id="2.7.13.3" evidence="2"/>
<evidence type="ECO:0000256" key="6">
    <source>
        <dbReference type="ARBA" id="ARBA00022777"/>
    </source>
</evidence>
<dbReference type="InterPro" id="IPR003594">
    <property type="entry name" value="HATPase_dom"/>
</dbReference>
<dbReference type="InterPro" id="IPR004358">
    <property type="entry name" value="Sig_transdc_His_kin-like_C"/>
</dbReference>
<organism evidence="12 13">
    <name type="scientific">Paenibacillus cisolokensis</name>
    <dbReference type="NCBI Taxonomy" id="1658519"/>
    <lineage>
        <taxon>Bacteria</taxon>
        <taxon>Bacillati</taxon>
        <taxon>Bacillota</taxon>
        <taxon>Bacilli</taxon>
        <taxon>Bacillales</taxon>
        <taxon>Paenibacillaceae</taxon>
        <taxon>Paenibacillus</taxon>
    </lineage>
</organism>
<evidence type="ECO:0000256" key="9">
    <source>
        <dbReference type="SAM" id="Coils"/>
    </source>
</evidence>
<evidence type="ECO:0000256" key="5">
    <source>
        <dbReference type="ARBA" id="ARBA00022741"/>
    </source>
</evidence>
<evidence type="ECO:0000256" key="7">
    <source>
        <dbReference type="ARBA" id="ARBA00022840"/>
    </source>
</evidence>
<dbReference type="Gene3D" id="1.10.287.130">
    <property type="match status" value="1"/>
</dbReference>
<comment type="caution">
    <text evidence="12">The sequence shown here is derived from an EMBL/GenBank/DDBJ whole genome shotgun (WGS) entry which is preliminary data.</text>
</comment>
<evidence type="ECO:0000313" key="13">
    <source>
        <dbReference type="Proteomes" id="UP000680304"/>
    </source>
</evidence>
<dbReference type="CDD" id="cd00082">
    <property type="entry name" value="HisKA"/>
    <property type="match status" value="1"/>
</dbReference>
<feature type="coiled-coil region" evidence="9">
    <location>
        <begin position="231"/>
        <end position="265"/>
    </location>
</feature>
<protein>
    <recommendedName>
        <fullName evidence="2">histidine kinase</fullName>
        <ecNumber evidence="2">2.7.13.3</ecNumber>
    </recommendedName>
</protein>
<dbReference type="InterPro" id="IPR005467">
    <property type="entry name" value="His_kinase_dom"/>
</dbReference>
<dbReference type="SUPFAM" id="SSF47384">
    <property type="entry name" value="Homodimeric domain of signal transducing histidine kinase"/>
    <property type="match status" value="1"/>
</dbReference>
<dbReference type="SUPFAM" id="SSF55874">
    <property type="entry name" value="ATPase domain of HSP90 chaperone/DNA topoisomerase II/histidine kinase"/>
    <property type="match status" value="1"/>
</dbReference>
<keyword evidence="6" id="KW-0418">Kinase</keyword>
<dbReference type="PANTHER" id="PTHR43047:SF72">
    <property type="entry name" value="OSMOSENSING HISTIDINE PROTEIN KINASE SLN1"/>
    <property type="match status" value="1"/>
</dbReference>
<dbReference type="Proteomes" id="UP000680304">
    <property type="component" value="Unassembled WGS sequence"/>
</dbReference>
<accession>A0ABQ4N1K9</accession>
<dbReference type="PRINTS" id="PR00344">
    <property type="entry name" value="BCTRLSENSOR"/>
</dbReference>
<evidence type="ECO:0000259" key="11">
    <source>
        <dbReference type="PROSITE" id="PS50109"/>
    </source>
</evidence>
<sequence length="502" mass="53147">MTKRSARPFSGTGRDWLAGVFAAACAAAAFLGAALLYANGQQQKENERLALFWNRYASMYYEMNGGWSGLAERLAADWNRYGGDGEAVAVWAAGAAEPVAAAGDRRTAARSGGKPVLADGRIVGHTRAAAHTGRLLDGSEPALALVVAGLTFSGWLAADNRRRRRLQRPLDRLAGRVMRLAETRYDVGSEAALRPRPRSSSAHGEGAYGGAHGEGAAGAPGRWPSAAHSAIRRDVSQVAEAEAALDRLEERLRRLETVRRTMVADIAHELRTPIAVMRAQLDHALQSGDSLPPAKIATLHDEAYRMSKLVRDLQELALADSGRLPLEMDWFSLSDMLASIVETLGAAAETDGVAVRLDCPGPVQIYADRIRIQQVFVNLLGNAIRHGRTEVAVTAGIRDGEIEVAIADDGIGIEEEELPRLFDRFYRGGASVAASGGAGDMPSGDAFGGGAAGPDSRKAGGLGLGLAIAKEYVTAHGGTIAVSSRWGEGTVFTVRLPVMTPV</sequence>
<evidence type="ECO:0000256" key="1">
    <source>
        <dbReference type="ARBA" id="ARBA00000085"/>
    </source>
</evidence>
<dbReference type="SMART" id="SM00388">
    <property type="entry name" value="HisKA"/>
    <property type="match status" value="1"/>
</dbReference>
<dbReference type="InterPro" id="IPR036890">
    <property type="entry name" value="HATPase_C_sf"/>
</dbReference>
<dbReference type="Pfam" id="PF00512">
    <property type="entry name" value="HisKA"/>
    <property type="match status" value="1"/>
</dbReference>
<comment type="catalytic activity">
    <reaction evidence="1">
        <text>ATP + protein L-histidine = ADP + protein N-phospho-L-histidine.</text>
        <dbReference type="EC" id="2.7.13.3"/>
    </reaction>
</comment>
<evidence type="ECO:0000256" key="3">
    <source>
        <dbReference type="ARBA" id="ARBA00022553"/>
    </source>
</evidence>
<keyword evidence="3" id="KW-0597">Phosphoprotein</keyword>
<keyword evidence="5" id="KW-0547">Nucleotide-binding</keyword>
<dbReference type="RefSeq" id="WP_213527314.1">
    <property type="nucleotide sequence ID" value="NZ_BOVJ01000018.1"/>
</dbReference>
<keyword evidence="8" id="KW-0902">Two-component regulatory system</keyword>
<evidence type="ECO:0000256" key="4">
    <source>
        <dbReference type="ARBA" id="ARBA00022679"/>
    </source>
</evidence>
<dbReference type="InterPro" id="IPR036097">
    <property type="entry name" value="HisK_dim/P_sf"/>
</dbReference>
<feature type="compositionally biased region" description="Gly residues" evidence="10">
    <location>
        <begin position="206"/>
        <end position="218"/>
    </location>
</feature>
<keyword evidence="7" id="KW-0067">ATP-binding</keyword>
<dbReference type="PANTHER" id="PTHR43047">
    <property type="entry name" value="TWO-COMPONENT HISTIDINE PROTEIN KINASE"/>
    <property type="match status" value="1"/>
</dbReference>